<keyword evidence="9" id="KW-1185">Reference proteome</keyword>
<dbReference type="InterPro" id="IPR036388">
    <property type="entry name" value="WH-like_DNA-bd_sf"/>
</dbReference>
<feature type="compositionally biased region" description="Polar residues" evidence="6">
    <location>
        <begin position="619"/>
        <end position="633"/>
    </location>
</feature>
<feature type="region of interest" description="Disordered" evidence="6">
    <location>
        <begin position="571"/>
        <end position="647"/>
    </location>
</feature>
<sequence length="937" mass="102512">MALVLSGKRDLEDFDETLSYSKRLPLVENIHHNDTVGSADANDTNKEENKHSFSPKSPKKAHSTDNHSTNGAADYLSCLANVCETQSVTPKKKSTNEQLEASFNSSVISKHNVIERVRLCSQRHVQDKENCISPKFQSPRKRRLSAESQNTDGSCNNLSYLANVCETQSVTPKKKSMNEHFEPPLTPTANLKMLFSAALAEREGFQEQMNKIKEYERKKDLDDNFQPYPFTDKCHFDLDSEQGFSNNIPKFLEKSLGIMSQKFLMLFLVLKPKTVNLDLAAKILIGDMTVDKTENSKFKTKIRRLYDIANILTSLDLIKKVHVTEIRGRKPAFKYIGPEIDNTADINICSTDGCHRPSSRHSLLDCVKNQEIAHILNKPGKKAISRSVTSQDDMFTPNSTSSNGKKAFSRHASFDSICEVAEKERTKLFSIKPSPLSTSQPCSPTKDKNLPQWKQFFSTPKDNPQQIIWVQKGNEIHEYHVIPSPGHPLPLAAAAPMTKSDNGVHTPVSIPSLTSGHTLVATHSVPVSTVGSKVSPATTEPSPLVHGALLKQPTSNQLTPEQMKAVLKSLKDPVPVSTHSGSSLVDASTQSSPTANQETDSPSLSAISECEDNAKPVPKQNQIQEADSSNDPLTGTGENGKRQSPIRVLHLEPEFQVDKDAKADGDKTLENAPGKDDLAVPLGSELNDIEDKCFKPISAPVVTALPTHNCSCCLSKHSIRASQPGTPKLVHLTNQTSPHPVMQLPLLAVASVTASPAQVTNSFAYTNTDIMSSRGMKIHQLPSPHILTFSPVPTIGIADNSQPSQTLVAFPVSQQSAMTLASVQLVQSSCSASGQGNNVQMKTPTPLTMHNPSTTPGGQMSFQSPHSVYQGLLFLSSLSSSSQERFNNFAFSSATKEFSSLSPLSLFSLSFSFFSLFLSSLSFSPLQKTQHFNFNVK</sequence>
<evidence type="ECO:0000256" key="6">
    <source>
        <dbReference type="SAM" id="MobiDB-lite"/>
    </source>
</evidence>
<feature type="compositionally biased region" description="Polar residues" evidence="6">
    <location>
        <begin position="386"/>
        <end position="404"/>
    </location>
</feature>
<feature type="domain" description="E2F/DP family winged-helix DNA-binding" evidence="7">
    <location>
        <begin position="251"/>
        <end position="337"/>
    </location>
</feature>
<dbReference type="SMART" id="SM01372">
    <property type="entry name" value="E2F_TDP"/>
    <property type="match status" value="1"/>
</dbReference>
<dbReference type="OrthoDB" id="5318at2759"/>
<dbReference type="InterPro" id="IPR036390">
    <property type="entry name" value="WH_DNA-bd_sf"/>
</dbReference>
<gene>
    <name evidence="8" type="ORF">SPHA_78288</name>
</gene>
<accession>A0A812ELM4</accession>
<evidence type="ECO:0000256" key="4">
    <source>
        <dbReference type="ARBA" id="ARBA00023163"/>
    </source>
</evidence>
<feature type="region of interest" description="Disordered" evidence="6">
    <location>
        <begin position="386"/>
        <end position="406"/>
    </location>
</feature>
<feature type="region of interest" description="Disordered" evidence="6">
    <location>
        <begin position="34"/>
        <end position="68"/>
    </location>
</feature>
<evidence type="ECO:0000256" key="5">
    <source>
        <dbReference type="RuleBase" id="RU003796"/>
    </source>
</evidence>
<dbReference type="PANTHER" id="PTHR12081">
    <property type="entry name" value="TRANSCRIPTION FACTOR E2F"/>
    <property type="match status" value="1"/>
</dbReference>
<comment type="caution">
    <text evidence="8">The sequence shown here is derived from an EMBL/GenBank/DDBJ whole genome shotgun (WGS) entry which is preliminary data.</text>
</comment>
<name>A0A812ELM4_ACAPH</name>
<proteinExistence type="inferred from homology"/>
<dbReference type="InterPro" id="IPR003316">
    <property type="entry name" value="E2F_WHTH_DNA-bd_dom"/>
</dbReference>
<dbReference type="InterPro" id="IPR015633">
    <property type="entry name" value="E2F"/>
</dbReference>
<keyword evidence="4 5" id="KW-0804">Transcription</keyword>
<evidence type="ECO:0000259" key="7">
    <source>
        <dbReference type="SMART" id="SM01372"/>
    </source>
</evidence>
<protein>
    <submittedName>
        <fullName evidence="8">E2F7_8</fullName>
    </submittedName>
</protein>
<keyword evidence="5" id="KW-0539">Nucleus</keyword>
<keyword evidence="3 5" id="KW-0238">DNA-binding</keyword>
<evidence type="ECO:0000256" key="3">
    <source>
        <dbReference type="ARBA" id="ARBA00023125"/>
    </source>
</evidence>
<dbReference type="Gene3D" id="1.10.10.10">
    <property type="entry name" value="Winged helix-like DNA-binding domain superfamily/Winged helix DNA-binding domain"/>
    <property type="match status" value="1"/>
</dbReference>
<evidence type="ECO:0000256" key="1">
    <source>
        <dbReference type="ARBA" id="ARBA00010940"/>
    </source>
</evidence>
<organism evidence="8 9">
    <name type="scientific">Acanthosepion pharaonis</name>
    <name type="common">Pharaoh cuttlefish</name>
    <name type="synonym">Sepia pharaonis</name>
    <dbReference type="NCBI Taxonomy" id="158019"/>
    <lineage>
        <taxon>Eukaryota</taxon>
        <taxon>Metazoa</taxon>
        <taxon>Spiralia</taxon>
        <taxon>Lophotrochozoa</taxon>
        <taxon>Mollusca</taxon>
        <taxon>Cephalopoda</taxon>
        <taxon>Coleoidea</taxon>
        <taxon>Decapodiformes</taxon>
        <taxon>Sepiida</taxon>
        <taxon>Sepiina</taxon>
        <taxon>Sepiidae</taxon>
        <taxon>Acanthosepion</taxon>
    </lineage>
</organism>
<comment type="similarity">
    <text evidence="1 5">Belongs to the E2F/DP family.</text>
</comment>
<evidence type="ECO:0000256" key="2">
    <source>
        <dbReference type="ARBA" id="ARBA00023015"/>
    </source>
</evidence>
<dbReference type="PANTHER" id="PTHR12081:SF7">
    <property type="entry name" value="TRANSCRIPTION FACTOR EFL-3"/>
    <property type="match status" value="1"/>
</dbReference>
<reference evidence="8" key="1">
    <citation type="submission" date="2021-01" db="EMBL/GenBank/DDBJ databases">
        <authorList>
            <person name="Li R."/>
            <person name="Bekaert M."/>
        </authorList>
    </citation>
    <scope>NUCLEOTIDE SEQUENCE</scope>
    <source>
        <strain evidence="8">Farmed</strain>
    </source>
</reference>
<dbReference type="GO" id="GO:0000978">
    <property type="term" value="F:RNA polymerase II cis-regulatory region sequence-specific DNA binding"/>
    <property type="evidence" value="ECO:0007669"/>
    <property type="project" value="InterPro"/>
</dbReference>
<dbReference type="Pfam" id="PF02319">
    <property type="entry name" value="WHD_E2F_TDP"/>
    <property type="match status" value="1"/>
</dbReference>
<dbReference type="SUPFAM" id="SSF46785">
    <property type="entry name" value="Winged helix' DNA-binding domain"/>
    <property type="match status" value="1"/>
</dbReference>
<keyword evidence="2 5" id="KW-0805">Transcription regulation</keyword>
<dbReference type="GO" id="GO:0090575">
    <property type="term" value="C:RNA polymerase II transcription regulator complex"/>
    <property type="evidence" value="ECO:0007669"/>
    <property type="project" value="TreeGrafter"/>
</dbReference>
<dbReference type="GO" id="GO:0000981">
    <property type="term" value="F:DNA-binding transcription factor activity, RNA polymerase II-specific"/>
    <property type="evidence" value="ECO:0007669"/>
    <property type="project" value="TreeGrafter"/>
</dbReference>
<evidence type="ECO:0000313" key="8">
    <source>
        <dbReference type="EMBL" id="CAE1328657.1"/>
    </source>
</evidence>
<evidence type="ECO:0000313" key="9">
    <source>
        <dbReference type="Proteomes" id="UP000597762"/>
    </source>
</evidence>
<feature type="compositionally biased region" description="Polar residues" evidence="6">
    <location>
        <begin position="577"/>
        <end position="606"/>
    </location>
</feature>
<dbReference type="Proteomes" id="UP000597762">
    <property type="component" value="Unassembled WGS sequence"/>
</dbReference>
<comment type="subcellular location">
    <subcellularLocation>
        <location evidence="5">Nucleus</location>
    </subcellularLocation>
</comment>
<dbReference type="AlphaFoldDB" id="A0A812ELM4"/>
<dbReference type="FunFam" id="1.10.10.10:FF:000100">
    <property type="entry name" value="E2F transcription factor 8"/>
    <property type="match status" value="1"/>
</dbReference>
<dbReference type="EMBL" id="CAHIKZ030005534">
    <property type="protein sequence ID" value="CAE1328657.1"/>
    <property type="molecule type" value="Genomic_DNA"/>
</dbReference>